<name>A0A9D9DCL8_9GAMM</name>
<reference evidence="1" key="1">
    <citation type="submission" date="2020-10" db="EMBL/GenBank/DDBJ databases">
        <authorList>
            <person name="Gilroy R."/>
        </authorList>
    </citation>
    <scope>NUCLEOTIDE SEQUENCE</scope>
    <source>
        <strain evidence="1">17213</strain>
    </source>
</reference>
<evidence type="ECO:0000313" key="1">
    <source>
        <dbReference type="EMBL" id="MBO8415471.1"/>
    </source>
</evidence>
<proteinExistence type="predicted"/>
<sequence length="522" mass="57916">MLSTLGIHGLNNTMQQLTEPGLYWVNVPDAAAALNLALRAAALAHKSDPGDVLIVQPELLPKLEELALALCPGSTVEVFSCPHDKRNQHHYFATVSRLVRSSKAQRRSLIVLSKAEHVAANSESLVHQVVSQLQVYCLQQDISILILNYGARAALYSKLLRSTRDHFRGMAELQQDGDSFGYLILFWRSAYQYYSDLSLVLTQDAKGLLQARADKDGALQQFVDEELLCSNSPLLKDALAASNVFTPASDLKAVYAYGLKHMACYLVFELDDLSRLSELARYIYTLRRQNGSRLKIAVTVSPLLQLRTRIQRLLMRSGANIVFENGAGFGYISSVLDALRHAQYTEALPYSFEVIERTLTIMQHSGLIEVSSFLKLLELELQNLGLTDLSSGCLLRLTFKPQVRARQALRQFAPRRPGDIAAAFADEMLIFMLGLTPDKAEGTLSKIFSLKPASLFEHIEYFYTFEDLNAQLQELQLKARTAAELISPAELKQVKAGSSGSYGSAQITGSCRLLGTPRIVEL</sequence>
<accession>A0A9D9DCL8</accession>
<comment type="caution">
    <text evidence="1">The sequence shown here is derived from an EMBL/GenBank/DDBJ whole genome shotgun (WGS) entry which is preliminary data.</text>
</comment>
<organism evidence="1 2">
    <name type="scientific">Candidatus Avisuccinivibrio stercorigallinarum</name>
    <dbReference type="NCBI Taxonomy" id="2840704"/>
    <lineage>
        <taxon>Bacteria</taxon>
        <taxon>Pseudomonadati</taxon>
        <taxon>Pseudomonadota</taxon>
        <taxon>Gammaproteobacteria</taxon>
        <taxon>Aeromonadales</taxon>
        <taxon>Succinivibrionaceae</taxon>
        <taxon>Succinivibrionaceae incertae sedis</taxon>
        <taxon>Candidatus Avisuccinivibrio</taxon>
    </lineage>
</organism>
<protein>
    <recommendedName>
        <fullName evidence="3">Cellulose biosynthesis protein BcsE</fullName>
    </recommendedName>
</protein>
<dbReference type="Proteomes" id="UP000823631">
    <property type="component" value="Unassembled WGS sequence"/>
</dbReference>
<gene>
    <name evidence="1" type="ORF">IAB19_03705</name>
</gene>
<dbReference type="Pfam" id="PF10995">
    <property type="entry name" value="CBP_BcsE"/>
    <property type="match status" value="1"/>
</dbReference>
<reference evidence="1" key="2">
    <citation type="journal article" date="2021" name="PeerJ">
        <title>Extensive microbial diversity within the chicken gut microbiome revealed by metagenomics and culture.</title>
        <authorList>
            <person name="Gilroy R."/>
            <person name="Ravi A."/>
            <person name="Getino M."/>
            <person name="Pursley I."/>
            <person name="Horton D.L."/>
            <person name="Alikhan N.F."/>
            <person name="Baker D."/>
            <person name="Gharbi K."/>
            <person name="Hall N."/>
            <person name="Watson M."/>
            <person name="Adriaenssens E.M."/>
            <person name="Foster-Nyarko E."/>
            <person name="Jarju S."/>
            <person name="Secka A."/>
            <person name="Antonio M."/>
            <person name="Oren A."/>
            <person name="Chaudhuri R.R."/>
            <person name="La Ragione R."/>
            <person name="Hildebrand F."/>
            <person name="Pallen M.J."/>
        </authorList>
    </citation>
    <scope>NUCLEOTIDE SEQUENCE</scope>
    <source>
        <strain evidence="1">17213</strain>
    </source>
</reference>
<dbReference type="InterPro" id="IPR017745">
    <property type="entry name" value="BcsE"/>
</dbReference>
<dbReference type="AlphaFoldDB" id="A0A9D9DCL8"/>
<evidence type="ECO:0008006" key="3">
    <source>
        <dbReference type="Google" id="ProtNLM"/>
    </source>
</evidence>
<dbReference type="GO" id="GO:0035438">
    <property type="term" value="F:cyclic-di-GMP binding"/>
    <property type="evidence" value="ECO:0007669"/>
    <property type="project" value="InterPro"/>
</dbReference>
<dbReference type="EMBL" id="JADINH010000078">
    <property type="protein sequence ID" value="MBO8415471.1"/>
    <property type="molecule type" value="Genomic_DNA"/>
</dbReference>
<evidence type="ECO:0000313" key="2">
    <source>
        <dbReference type="Proteomes" id="UP000823631"/>
    </source>
</evidence>